<protein>
    <submittedName>
        <fullName evidence="7">DUF1232 domain-containing protein</fullName>
    </submittedName>
</protein>
<reference evidence="7 8" key="1">
    <citation type="journal article" date="2019" name="Environ. Microbiol.">
        <title>An active ?-lactamase is a part of an orchestrated cell wall stress resistance network of Bacillus subtilis and related rhizosphere species.</title>
        <authorList>
            <person name="Bucher T."/>
            <person name="Keren-Paz A."/>
            <person name="Hausser J."/>
            <person name="Olender T."/>
            <person name="Cytryn E."/>
            <person name="Kolodkin-Gal I."/>
        </authorList>
    </citation>
    <scope>NUCLEOTIDE SEQUENCE [LARGE SCALE GENOMIC DNA]</scope>
    <source>
        <strain evidence="7 8">I4</strain>
    </source>
</reference>
<dbReference type="OrthoDB" id="9800202at2"/>
<comment type="caution">
    <text evidence="7">The sequence shown here is derived from an EMBL/GenBank/DDBJ whole genome shotgun (WGS) entry which is preliminary data.</text>
</comment>
<feature type="transmembrane region" description="Helical" evidence="5">
    <location>
        <begin position="53"/>
        <end position="74"/>
    </location>
</feature>
<proteinExistence type="predicted"/>
<sequence>MLKKIKAWTRNLKKQVFILYFAYKDNRVPWYAKLFAACVVAYAFSPIDLIPDFIPILGYIDDVIIVPLGIMLALKMIPASVLTDCEEKAEELMKKGKPKNWIVGSIIILIWGLILIWGIITIYNFLN</sequence>
<gene>
    <name evidence="7" type="ORF">FC678_25810</name>
</gene>
<dbReference type="InterPro" id="IPR010652">
    <property type="entry name" value="DUF1232"/>
</dbReference>
<dbReference type="GO" id="GO:0012505">
    <property type="term" value="C:endomembrane system"/>
    <property type="evidence" value="ECO:0007669"/>
    <property type="project" value="UniProtKB-SubCell"/>
</dbReference>
<dbReference type="RefSeq" id="WP_137020759.1">
    <property type="nucleotide sequence ID" value="NZ_JBHTUM010000022.1"/>
</dbReference>
<dbReference type="Pfam" id="PF06803">
    <property type="entry name" value="DUF1232"/>
    <property type="match status" value="1"/>
</dbReference>
<evidence type="ECO:0000313" key="8">
    <source>
        <dbReference type="Proteomes" id="UP000309170"/>
    </source>
</evidence>
<evidence type="ECO:0000256" key="1">
    <source>
        <dbReference type="ARBA" id="ARBA00004127"/>
    </source>
</evidence>
<evidence type="ECO:0000256" key="5">
    <source>
        <dbReference type="SAM" id="Phobius"/>
    </source>
</evidence>
<keyword evidence="3 5" id="KW-1133">Transmembrane helix</keyword>
<comment type="subcellular location">
    <subcellularLocation>
        <location evidence="1">Endomembrane system</location>
        <topology evidence="1">Multi-pass membrane protein</topology>
    </subcellularLocation>
</comment>
<organism evidence="7 8">
    <name type="scientific">Peribacillus simplex</name>
    <dbReference type="NCBI Taxonomy" id="1478"/>
    <lineage>
        <taxon>Bacteria</taxon>
        <taxon>Bacillati</taxon>
        <taxon>Bacillota</taxon>
        <taxon>Bacilli</taxon>
        <taxon>Bacillales</taxon>
        <taxon>Bacillaceae</taxon>
        <taxon>Peribacillus</taxon>
    </lineage>
</organism>
<dbReference type="EMBL" id="SZNT01000770">
    <property type="protein sequence ID" value="TKH01937.1"/>
    <property type="molecule type" value="Genomic_DNA"/>
</dbReference>
<evidence type="ECO:0000256" key="4">
    <source>
        <dbReference type="ARBA" id="ARBA00023136"/>
    </source>
</evidence>
<feature type="transmembrane region" description="Helical" evidence="5">
    <location>
        <begin position="30"/>
        <end position="47"/>
    </location>
</feature>
<evidence type="ECO:0000313" key="7">
    <source>
        <dbReference type="EMBL" id="TKH01937.1"/>
    </source>
</evidence>
<keyword evidence="4 5" id="KW-0472">Membrane</keyword>
<evidence type="ECO:0000256" key="3">
    <source>
        <dbReference type="ARBA" id="ARBA00022989"/>
    </source>
</evidence>
<accession>A0A9X8ZC76</accession>
<keyword evidence="2 5" id="KW-0812">Transmembrane</keyword>
<name>A0A9X8ZC76_9BACI</name>
<evidence type="ECO:0000256" key="2">
    <source>
        <dbReference type="ARBA" id="ARBA00022692"/>
    </source>
</evidence>
<evidence type="ECO:0000259" key="6">
    <source>
        <dbReference type="Pfam" id="PF06803"/>
    </source>
</evidence>
<feature type="transmembrane region" description="Helical" evidence="5">
    <location>
        <begin position="101"/>
        <end position="126"/>
    </location>
</feature>
<dbReference type="AlphaFoldDB" id="A0A9X8ZC76"/>
<feature type="domain" description="DUF1232" evidence="6">
    <location>
        <begin position="32"/>
        <end position="68"/>
    </location>
</feature>
<dbReference type="Proteomes" id="UP000309170">
    <property type="component" value="Unassembled WGS sequence"/>
</dbReference>